<sequence length="461" mass="51992">TEDLMSHLKQVHPAEANELELEPKIVVDSNDDSKSKDCASSVHSDVTPEPINLIMPSSSKKSATVGIWKFFKFSHHSNSSQCQLLNGTNNEPCTFEVPGRKQSEVLEHLKSEHPDQYMKLNMDSVEAIPRASSNAPVANKVRPEPVERCKMEMAVFPDQVDSLLDEPDLSYREPSFKVLPTPEVNQLKLVISRTNRHSVSSLNEPRKRALEDSHEVIDLKKEKLEPPEDQSEPATPDCSVKAHQPVLCKFFMISVDFNNVTCCLLNTKTESICGLQILDASVVDALQHLKDEHEEHYKQVLDKNPELEKLMSPPAPNHDENILRYFNLNDTQDLATCQIGLCRIVLKFAKAEELLLHLKLFHPMEYFLAISSNDSTVNCHAETEQSPSQEMKTVALAQFMLKSGLSIKLTEQKFFQEFLHAMDPNFRSPDILKLHEIQGKLLKVSELESQSLNGLAVANSH</sequence>
<gene>
    <name evidence="1" type="ORF">Ciccas_013632</name>
</gene>
<organism evidence="1 2">
    <name type="scientific">Cichlidogyrus casuarinus</name>
    <dbReference type="NCBI Taxonomy" id="1844966"/>
    <lineage>
        <taxon>Eukaryota</taxon>
        <taxon>Metazoa</taxon>
        <taxon>Spiralia</taxon>
        <taxon>Lophotrochozoa</taxon>
        <taxon>Platyhelminthes</taxon>
        <taxon>Monogenea</taxon>
        <taxon>Monopisthocotylea</taxon>
        <taxon>Dactylogyridea</taxon>
        <taxon>Ancyrocephalidae</taxon>
        <taxon>Cichlidogyrus</taxon>
    </lineage>
</organism>
<accession>A0ABD2PK54</accession>
<proteinExistence type="predicted"/>
<reference evidence="1 2" key="1">
    <citation type="submission" date="2024-11" db="EMBL/GenBank/DDBJ databases">
        <title>Adaptive evolution of stress response genes in parasites aligns with host niche diversity.</title>
        <authorList>
            <person name="Hahn C."/>
            <person name="Resl P."/>
        </authorList>
    </citation>
    <scope>NUCLEOTIDE SEQUENCE [LARGE SCALE GENOMIC DNA]</scope>
    <source>
        <strain evidence="1">EGGRZ-B1_66</strain>
        <tissue evidence="1">Body</tissue>
    </source>
</reference>
<dbReference type="AlphaFoldDB" id="A0ABD2PK54"/>
<dbReference type="EMBL" id="JBJKFK010006355">
    <property type="protein sequence ID" value="KAL3307844.1"/>
    <property type="molecule type" value="Genomic_DNA"/>
</dbReference>
<feature type="non-terminal residue" evidence="1">
    <location>
        <position position="461"/>
    </location>
</feature>
<protein>
    <submittedName>
        <fullName evidence="1">Uncharacterized protein</fullName>
    </submittedName>
</protein>
<evidence type="ECO:0000313" key="2">
    <source>
        <dbReference type="Proteomes" id="UP001626550"/>
    </source>
</evidence>
<name>A0ABD2PK54_9PLAT</name>
<keyword evidence="2" id="KW-1185">Reference proteome</keyword>
<feature type="non-terminal residue" evidence="1">
    <location>
        <position position="1"/>
    </location>
</feature>
<dbReference type="Proteomes" id="UP001626550">
    <property type="component" value="Unassembled WGS sequence"/>
</dbReference>
<comment type="caution">
    <text evidence="1">The sequence shown here is derived from an EMBL/GenBank/DDBJ whole genome shotgun (WGS) entry which is preliminary data.</text>
</comment>
<evidence type="ECO:0000313" key="1">
    <source>
        <dbReference type="EMBL" id="KAL3307844.1"/>
    </source>
</evidence>